<evidence type="ECO:0000256" key="6">
    <source>
        <dbReference type="ARBA" id="ARBA00022679"/>
    </source>
</evidence>
<dbReference type="Proteomes" id="UP000641588">
    <property type="component" value="Unassembled WGS sequence"/>
</dbReference>
<dbReference type="GO" id="GO:0005524">
    <property type="term" value="F:ATP binding"/>
    <property type="evidence" value="ECO:0007669"/>
    <property type="project" value="UniProtKB-KW"/>
</dbReference>
<reference evidence="17" key="1">
    <citation type="submission" date="2019-10" db="EMBL/GenBank/DDBJ databases">
        <title>Description of Paenibacillus glebae sp. nov.</title>
        <authorList>
            <person name="Carlier A."/>
            <person name="Qi S."/>
        </authorList>
    </citation>
    <scope>NUCLEOTIDE SEQUENCE</scope>
    <source>
        <strain evidence="17">LMG 31456</strain>
    </source>
</reference>
<dbReference type="Pfam" id="PF02743">
    <property type="entry name" value="dCache_1"/>
    <property type="match status" value="1"/>
</dbReference>
<dbReference type="InterPro" id="IPR050640">
    <property type="entry name" value="Bact_2-comp_sensor_kinase"/>
</dbReference>
<evidence type="ECO:0000256" key="4">
    <source>
        <dbReference type="ARBA" id="ARBA00022475"/>
    </source>
</evidence>
<evidence type="ECO:0000256" key="14">
    <source>
        <dbReference type="SAM" id="Phobius"/>
    </source>
</evidence>
<accession>A0A972JZC4</accession>
<dbReference type="SUPFAM" id="SSF55874">
    <property type="entry name" value="ATPase domain of HSP90 chaperone/DNA topoisomerase II/histidine kinase"/>
    <property type="match status" value="1"/>
</dbReference>
<feature type="transmembrane region" description="Helical" evidence="14">
    <location>
        <begin position="295"/>
        <end position="318"/>
    </location>
</feature>
<dbReference type="PROSITE" id="PS50109">
    <property type="entry name" value="HIS_KIN"/>
    <property type="match status" value="1"/>
</dbReference>
<evidence type="ECO:0000256" key="13">
    <source>
        <dbReference type="ARBA" id="ARBA00023136"/>
    </source>
</evidence>
<evidence type="ECO:0000256" key="1">
    <source>
        <dbReference type="ARBA" id="ARBA00000085"/>
    </source>
</evidence>
<keyword evidence="7 14" id="KW-0812">Transmembrane</keyword>
<dbReference type="InterPro" id="IPR003660">
    <property type="entry name" value="HAMP_dom"/>
</dbReference>
<evidence type="ECO:0000256" key="5">
    <source>
        <dbReference type="ARBA" id="ARBA00022553"/>
    </source>
</evidence>
<dbReference type="InterPro" id="IPR005467">
    <property type="entry name" value="His_kinase_dom"/>
</dbReference>
<evidence type="ECO:0000256" key="2">
    <source>
        <dbReference type="ARBA" id="ARBA00004651"/>
    </source>
</evidence>
<proteinExistence type="predicted"/>
<dbReference type="SMART" id="SM00387">
    <property type="entry name" value="HATPase_c"/>
    <property type="match status" value="1"/>
</dbReference>
<keyword evidence="9" id="KW-0418">Kinase</keyword>
<dbReference type="GO" id="GO:0005886">
    <property type="term" value="C:plasma membrane"/>
    <property type="evidence" value="ECO:0007669"/>
    <property type="project" value="UniProtKB-SubCell"/>
</dbReference>
<name>A0A972JZC4_9BACL</name>
<keyword evidence="4" id="KW-1003">Cell membrane</keyword>
<dbReference type="PANTHER" id="PTHR34220">
    <property type="entry name" value="SENSOR HISTIDINE KINASE YPDA"/>
    <property type="match status" value="1"/>
</dbReference>
<sequence>MFAFKRLQTKLFVLIVMLVLIPVAGLGVYSYFISTKSLEEQTIQNQSQTIQLVGNNIKSMLDDARDISGYVTTNETIQTLLNQPYSLSVTNSQKIMFDYLSNLKVAKKYISFMVIYGENDYMFRDFADYYRQVVSYNELKDSPVYMVTAARDGEAHLEYSSSPLFIYSHNYNEIMMGRRIISSYDPDKKLGMLFMGIKKDAMRNAIKDIQISKTTNLLLFDDNYHLIASKLDEKEMDAQLNDNLERKKQLSTSKETYIYTIGSKQYLASSAPIEPYNWYIVSLTPIEDIQKQHGIVLRITLILSLSLLLIVVIISALLSRSITSPIKNLLRSMNNFKRGDFNQNVEVISQDEIGLLTQKYNEMVIELNDLIQKVYVSQTNQKIIELRTLQTQIEPHFLYNTLDFIFFNSKMNGDDQTAQVVHALSELFRISFNRGNDYYKLEHEIKQIQAYVRIQHARFPNRFTAEFDIDPMIECFYTMKLLLQPIVENAILHAFDKKLNRPGILRITGVIETDHIRLTVEDNGCGMAPDQIEKLLTIPKHSTGGYGIRNVNERLQMMFGPDYALHISSAPNEGTIVSLRLPLVESEQKWRLLYENHGH</sequence>
<keyword evidence="5" id="KW-0597">Phosphoprotein</keyword>
<feature type="domain" description="Histidine kinase" evidence="15">
    <location>
        <begin position="483"/>
        <end position="585"/>
    </location>
</feature>
<dbReference type="Pfam" id="PF02518">
    <property type="entry name" value="HATPase_c"/>
    <property type="match status" value="1"/>
</dbReference>
<dbReference type="AlphaFoldDB" id="A0A972JZC4"/>
<evidence type="ECO:0000256" key="11">
    <source>
        <dbReference type="ARBA" id="ARBA00022989"/>
    </source>
</evidence>
<evidence type="ECO:0000256" key="8">
    <source>
        <dbReference type="ARBA" id="ARBA00022741"/>
    </source>
</evidence>
<dbReference type="InterPro" id="IPR003594">
    <property type="entry name" value="HATPase_dom"/>
</dbReference>
<dbReference type="InterPro" id="IPR036890">
    <property type="entry name" value="HATPase_C_sf"/>
</dbReference>
<dbReference type="EC" id="2.7.13.3" evidence="3"/>
<organism evidence="17 18">
    <name type="scientific">Paenibacillus foliorum</name>
    <dbReference type="NCBI Taxonomy" id="2654974"/>
    <lineage>
        <taxon>Bacteria</taxon>
        <taxon>Bacillati</taxon>
        <taxon>Bacillota</taxon>
        <taxon>Bacilli</taxon>
        <taxon>Bacillales</taxon>
        <taxon>Paenibacillaceae</taxon>
        <taxon>Paenibacillus</taxon>
    </lineage>
</organism>
<dbReference type="SUPFAM" id="SSF158472">
    <property type="entry name" value="HAMP domain-like"/>
    <property type="match status" value="1"/>
</dbReference>
<dbReference type="Pfam" id="PF06580">
    <property type="entry name" value="His_kinase"/>
    <property type="match status" value="1"/>
</dbReference>
<evidence type="ECO:0000313" key="17">
    <source>
        <dbReference type="EMBL" id="NOU91703.1"/>
    </source>
</evidence>
<protein>
    <recommendedName>
        <fullName evidence="3">histidine kinase</fullName>
        <ecNumber evidence="3">2.7.13.3</ecNumber>
    </recommendedName>
</protein>
<evidence type="ECO:0000256" key="12">
    <source>
        <dbReference type="ARBA" id="ARBA00023012"/>
    </source>
</evidence>
<dbReference type="RefSeq" id="WP_171649867.1">
    <property type="nucleotide sequence ID" value="NZ_WHOD01000003.1"/>
</dbReference>
<keyword evidence="6" id="KW-0808">Transferase</keyword>
<dbReference type="PANTHER" id="PTHR34220:SF7">
    <property type="entry name" value="SENSOR HISTIDINE KINASE YPDA"/>
    <property type="match status" value="1"/>
</dbReference>
<evidence type="ECO:0000256" key="7">
    <source>
        <dbReference type="ARBA" id="ARBA00022692"/>
    </source>
</evidence>
<dbReference type="Gene3D" id="3.30.565.10">
    <property type="entry name" value="Histidine kinase-like ATPase, C-terminal domain"/>
    <property type="match status" value="1"/>
</dbReference>
<dbReference type="InterPro" id="IPR010559">
    <property type="entry name" value="Sig_transdc_His_kin_internal"/>
</dbReference>
<keyword evidence="13 14" id="KW-0472">Membrane</keyword>
<keyword evidence="18" id="KW-1185">Reference proteome</keyword>
<dbReference type="SMART" id="SM00304">
    <property type="entry name" value="HAMP"/>
    <property type="match status" value="1"/>
</dbReference>
<gene>
    <name evidence="17" type="ORF">GC093_00420</name>
</gene>
<feature type="domain" description="HAMP" evidence="16">
    <location>
        <begin position="320"/>
        <end position="372"/>
    </location>
</feature>
<dbReference type="GO" id="GO:0000155">
    <property type="term" value="F:phosphorelay sensor kinase activity"/>
    <property type="evidence" value="ECO:0007669"/>
    <property type="project" value="InterPro"/>
</dbReference>
<keyword evidence="8" id="KW-0547">Nucleotide-binding</keyword>
<feature type="transmembrane region" description="Helical" evidence="14">
    <location>
        <begin position="12"/>
        <end position="32"/>
    </location>
</feature>
<comment type="subcellular location">
    <subcellularLocation>
        <location evidence="2">Cell membrane</location>
        <topology evidence="2">Multi-pass membrane protein</topology>
    </subcellularLocation>
</comment>
<dbReference type="Gene3D" id="6.10.340.10">
    <property type="match status" value="1"/>
</dbReference>
<dbReference type="Gene3D" id="3.30.450.20">
    <property type="entry name" value="PAS domain"/>
    <property type="match status" value="1"/>
</dbReference>
<evidence type="ECO:0000256" key="3">
    <source>
        <dbReference type="ARBA" id="ARBA00012438"/>
    </source>
</evidence>
<evidence type="ECO:0000256" key="9">
    <source>
        <dbReference type="ARBA" id="ARBA00022777"/>
    </source>
</evidence>
<dbReference type="Pfam" id="PF00672">
    <property type="entry name" value="HAMP"/>
    <property type="match status" value="1"/>
</dbReference>
<evidence type="ECO:0000259" key="15">
    <source>
        <dbReference type="PROSITE" id="PS50109"/>
    </source>
</evidence>
<evidence type="ECO:0000313" key="18">
    <source>
        <dbReference type="Proteomes" id="UP000641588"/>
    </source>
</evidence>
<comment type="catalytic activity">
    <reaction evidence="1">
        <text>ATP + protein L-histidine = ADP + protein N-phospho-L-histidine.</text>
        <dbReference type="EC" id="2.7.13.3"/>
    </reaction>
</comment>
<dbReference type="CDD" id="cd06225">
    <property type="entry name" value="HAMP"/>
    <property type="match status" value="1"/>
</dbReference>
<evidence type="ECO:0000259" key="16">
    <source>
        <dbReference type="PROSITE" id="PS50885"/>
    </source>
</evidence>
<dbReference type="PROSITE" id="PS50885">
    <property type="entry name" value="HAMP"/>
    <property type="match status" value="1"/>
</dbReference>
<dbReference type="EMBL" id="WHOD01000003">
    <property type="protein sequence ID" value="NOU91703.1"/>
    <property type="molecule type" value="Genomic_DNA"/>
</dbReference>
<keyword evidence="12" id="KW-0902">Two-component regulatory system</keyword>
<keyword evidence="10" id="KW-0067">ATP-binding</keyword>
<comment type="caution">
    <text evidence="17">The sequence shown here is derived from an EMBL/GenBank/DDBJ whole genome shotgun (WGS) entry which is preliminary data.</text>
</comment>
<dbReference type="InterPro" id="IPR033479">
    <property type="entry name" value="dCache_1"/>
</dbReference>
<keyword evidence="11 14" id="KW-1133">Transmembrane helix</keyword>
<evidence type="ECO:0000256" key="10">
    <source>
        <dbReference type="ARBA" id="ARBA00022840"/>
    </source>
</evidence>